<keyword evidence="5" id="KW-0106">Calcium</keyword>
<comment type="similarity">
    <text evidence="2">Belongs to the PilY1 family.</text>
</comment>
<dbReference type="InterPro" id="IPR011047">
    <property type="entry name" value="Quinoprotein_ADH-like_sf"/>
</dbReference>
<gene>
    <name evidence="8" type="ORF">HNR39_001587</name>
</gene>
<organism evidence="8 9">
    <name type="scientific">Glaciimonas immobilis</name>
    <dbReference type="NCBI Taxonomy" id="728004"/>
    <lineage>
        <taxon>Bacteria</taxon>
        <taxon>Pseudomonadati</taxon>
        <taxon>Pseudomonadota</taxon>
        <taxon>Betaproteobacteria</taxon>
        <taxon>Burkholderiales</taxon>
        <taxon>Oxalobacteraceae</taxon>
        <taxon>Glaciimonas</taxon>
    </lineage>
</organism>
<protein>
    <submittedName>
        <fullName evidence="8">Type IV pilus assembly protein PilY1</fullName>
    </submittedName>
</protein>
<accession>A0A840RPT7</accession>
<evidence type="ECO:0000313" key="8">
    <source>
        <dbReference type="EMBL" id="MBB5199755.1"/>
    </source>
</evidence>
<reference evidence="8 9" key="1">
    <citation type="submission" date="2020-08" db="EMBL/GenBank/DDBJ databases">
        <title>Genomic Encyclopedia of Type Strains, Phase IV (KMG-IV): sequencing the most valuable type-strain genomes for metagenomic binning, comparative biology and taxonomic classification.</title>
        <authorList>
            <person name="Goeker M."/>
        </authorList>
    </citation>
    <scope>NUCLEOTIDE SEQUENCE [LARGE SCALE GENOMIC DNA]</scope>
    <source>
        <strain evidence="8 9">DSM 23240</strain>
    </source>
</reference>
<dbReference type="GO" id="GO:0009289">
    <property type="term" value="C:pilus"/>
    <property type="evidence" value="ECO:0007669"/>
    <property type="project" value="UniProtKB-SubCell"/>
</dbReference>
<evidence type="ECO:0000313" key="9">
    <source>
        <dbReference type="Proteomes" id="UP000571084"/>
    </source>
</evidence>
<dbReference type="GO" id="GO:0046872">
    <property type="term" value="F:metal ion binding"/>
    <property type="evidence" value="ECO:0007669"/>
    <property type="project" value="UniProtKB-KW"/>
</dbReference>
<feature type="domain" description="PilY1 beta-propeller" evidence="7">
    <location>
        <begin position="156"/>
        <end position="500"/>
    </location>
</feature>
<name>A0A840RPT7_9BURK</name>
<dbReference type="EMBL" id="JACHHQ010000003">
    <property type="protein sequence ID" value="MBB5199755.1"/>
    <property type="molecule type" value="Genomic_DNA"/>
</dbReference>
<comment type="caution">
    <text evidence="8">The sequence shown here is derived from an EMBL/GenBank/DDBJ whole genome shotgun (WGS) entry which is preliminary data.</text>
</comment>
<evidence type="ECO:0000256" key="2">
    <source>
        <dbReference type="ARBA" id="ARBA00008387"/>
    </source>
</evidence>
<evidence type="ECO:0000256" key="4">
    <source>
        <dbReference type="ARBA" id="ARBA00022723"/>
    </source>
</evidence>
<dbReference type="InterPro" id="IPR008707">
    <property type="entry name" value="B-propeller_PilY1"/>
</dbReference>
<dbReference type="Proteomes" id="UP000571084">
    <property type="component" value="Unassembled WGS sequence"/>
</dbReference>
<dbReference type="RefSeq" id="WP_168056137.1">
    <property type="nucleotide sequence ID" value="NZ_JAAOZT010000009.1"/>
</dbReference>
<keyword evidence="3" id="KW-1029">Fimbrium biogenesis</keyword>
<keyword evidence="6" id="KW-0281">Fimbrium</keyword>
<evidence type="ECO:0000256" key="3">
    <source>
        <dbReference type="ARBA" id="ARBA00022558"/>
    </source>
</evidence>
<dbReference type="SUPFAM" id="SSF50998">
    <property type="entry name" value="Quinoprotein alcohol dehydrogenase-like"/>
    <property type="match status" value="1"/>
</dbReference>
<evidence type="ECO:0000256" key="5">
    <source>
        <dbReference type="ARBA" id="ARBA00022837"/>
    </source>
</evidence>
<dbReference type="Pfam" id="PF05567">
    <property type="entry name" value="T4P_PilY1"/>
    <property type="match status" value="1"/>
</dbReference>
<proteinExistence type="inferred from homology"/>
<comment type="subcellular location">
    <subcellularLocation>
        <location evidence="1">Fimbrium</location>
    </subcellularLocation>
</comment>
<evidence type="ECO:0000259" key="7">
    <source>
        <dbReference type="Pfam" id="PF05567"/>
    </source>
</evidence>
<evidence type="ECO:0000256" key="6">
    <source>
        <dbReference type="ARBA" id="ARBA00023263"/>
    </source>
</evidence>
<dbReference type="InterPro" id="IPR015943">
    <property type="entry name" value="WD40/YVTN_repeat-like_dom_sf"/>
</dbReference>
<dbReference type="Gene3D" id="2.130.10.10">
    <property type="entry name" value="YVTN repeat-like/Quinoprotein amine dehydrogenase"/>
    <property type="match status" value="1"/>
</dbReference>
<sequence>MKTWIYNIAISGISVIALGVMMPASGLISQQPLVSPNGFSALVYSDRALNDASIAYQASFTTAGWAGQLKAYRTNFSGSAGALLWDAEQHMPDWQARNIVAWNPERNRAVDFYWDNLTAAQQHALGSPDILSYLRGDTALQNAHGVGKFRDRQGRLGGIVNSLPLYVKNTHFGYQMLPDVSGGGASYLHYLHAKNLRSPMLFVGANDGMLHGFDATTGVEKFAYVPRAVFPHLKALSHADFQHRHRYSVDGQITEGDAYLPQKGPANSVWKTLILSAAGAGARSIAALDISTPDKLDAGSVLWENSDQMPDGTIDKDMGYVLGDAAVVRLRNGQWAALYGNGIESDNKKATLYIVNIEDGSLIAKIHTHCGGDGAPNGLSTPALLFNGHREVIAAYAGDLQGNVWKFDLGDTDSAKWRVAYGNRPLFAAQDRHGRAQPVVQQPVMARHPQGGRMIMFGTGKFFEVDDPKDTQVQTIYGIWEQADGVTAIHGAYQLQQQTLSPITGGRTISNNPVHWSNRRGWYVDLLNLGERVVGKLQIINGLLVILTYTPEGHGGQINAPSSELMAVDFTTGTADKKGFFTTLPPDQMGIRVPPSMASPTIITQPDGKRSVVIHGQDGSASIVPLAVTPRLPFRTWHQLPVAF</sequence>
<evidence type="ECO:0000256" key="1">
    <source>
        <dbReference type="ARBA" id="ARBA00004561"/>
    </source>
</evidence>
<keyword evidence="9" id="KW-1185">Reference proteome</keyword>
<keyword evidence="4" id="KW-0479">Metal-binding</keyword>
<dbReference type="AlphaFoldDB" id="A0A840RPT7"/>